<sequence>MSIPPTAEPGLVLVSGAAGFVGSHLCDALLRRGHRVLGLDNLSTGDRAHLAHLEQEPAFRFIEHDITEPPPAAAEGARRIFNLACPASPAWYQRRPIATLLASTAGTWQLLQLARRNAAPLLQVSTSEVYGDPQQHPQQESYWGHVNPIGMRACYDEGKRAAEALCFSCRQEWGLSIRVARLFNCYGPRLTPGDGRVVSNFIVQALRGEALTVYGDGRQTRSFCYVDDTVDGLLRLMDGEHPGPINIGNPDEHTVMALAQRVLALTGSDSALVRRPLPPDDPTRRRPDIDRAQRELGWAPRISLDEGLRHTIAYFEQCLGLPARAGRQPTAALSAGR</sequence>
<reference evidence="6 7" key="1">
    <citation type="submission" date="2023-06" db="EMBL/GenBank/DDBJ databases">
        <title>Pelomonas sp. PFR6 16S ribosomal RNA gene Genome sequencing and assembly.</title>
        <authorList>
            <person name="Woo H."/>
        </authorList>
    </citation>
    <scope>NUCLEOTIDE SEQUENCE [LARGE SCALE GENOMIC DNA]</scope>
    <source>
        <strain evidence="6 7">PFR6</strain>
    </source>
</reference>
<evidence type="ECO:0000259" key="5">
    <source>
        <dbReference type="Pfam" id="PF01370"/>
    </source>
</evidence>
<comment type="cofactor">
    <cofactor evidence="1">
        <name>NAD(+)</name>
        <dbReference type="ChEBI" id="CHEBI:57540"/>
    </cofactor>
</comment>
<keyword evidence="4" id="KW-0456">Lyase</keyword>
<evidence type="ECO:0000313" key="6">
    <source>
        <dbReference type="EMBL" id="MDN3922344.1"/>
    </source>
</evidence>
<dbReference type="CDD" id="cd05230">
    <property type="entry name" value="UGD_SDR_e"/>
    <property type="match status" value="1"/>
</dbReference>
<gene>
    <name evidence="6" type="ORF">QWJ38_18795</name>
</gene>
<dbReference type="Proteomes" id="UP001228044">
    <property type="component" value="Unassembled WGS sequence"/>
</dbReference>
<evidence type="ECO:0000256" key="2">
    <source>
        <dbReference type="ARBA" id="ARBA00022793"/>
    </source>
</evidence>
<dbReference type="PANTHER" id="PTHR43078">
    <property type="entry name" value="UDP-GLUCURONIC ACID DECARBOXYLASE-RELATED"/>
    <property type="match status" value="1"/>
</dbReference>
<evidence type="ECO:0000256" key="3">
    <source>
        <dbReference type="ARBA" id="ARBA00023027"/>
    </source>
</evidence>
<dbReference type="RefSeq" id="WP_290360647.1">
    <property type="nucleotide sequence ID" value="NZ_JAUHHC010000005.1"/>
</dbReference>
<dbReference type="InterPro" id="IPR044516">
    <property type="entry name" value="UXS-like"/>
</dbReference>
<dbReference type="Gene3D" id="3.40.50.720">
    <property type="entry name" value="NAD(P)-binding Rossmann-like Domain"/>
    <property type="match status" value="1"/>
</dbReference>
<organism evidence="6 7">
    <name type="scientific">Roseateles violae</name>
    <dbReference type="NCBI Taxonomy" id="3058042"/>
    <lineage>
        <taxon>Bacteria</taxon>
        <taxon>Pseudomonadati</taxon>
        <taxon>Pseudomonadota</taxon>
        <taxon>Betaproteobacteria</taxon>
        <taxon>Burkholderiales</taxon>
        <taxon>Sphaerotilaceae</taxon>
        <taxon>Roseateles</taxon>
    </lineage>
</organism>
<dbReference type="EMBL" id="JAUHHC010000005">
    <property type="protein sequence ID" value="MDN3922344.1"/>
    <property type="molecule type" value="Genomic_DNA"/>
</dbReference>
<proteinExistence type="predicted"/>
<keyword evidence="7" id="KW-1185">Reference proteome</keyword>
<protein>
    <submittedName>
        <fullName evidence="6">SDR family oxidoreductase</fullName>
    </submittedName>
</protein>
<accession>A0ABT8DVM6</accession>
<dbReference type="Pfam" id="PF01370">
    <property type="entry name" value="Epimerase"/>
    <property type="match status" value="1"/>
</dbReference>
<dbReference type="SUPFAM" id="SSF51735">
    <property type="entry name" value="NAD(P)-binding Rossmann-fold domains"/>
    <property type="match status" value="1"/>
</dbReference>
<keyword evidence="2" id="KW-0210">Decarboxylase</keyword>
<keyword evidence="3" id="KW-0520">NAD</keyword>
<feature type="domain" description="NAD-dependent epimerase/dehydratase" evidence="5">
    <location>
        <begin position="12"/>
        <end position="248"/>
    </location>
</feature>
<comment type="caution">
    <text evidence="6">The sequence shown here is derived from an EMBL/GenBank/DDBJ whole genome shotgun (WGS) entry which is preliminary data.</text>
</comment>
<dbReference type="InterPro" id="IPR036291">
    <property type="entry name" value="NAD(P)-bd_dom_sf"/>
</dbReference>
<dbReference type="PANTHER" id="PTHR43078:SF6">
    <property type="entry name" value="UDP-GLUCURONIC ACID DECARBOXYLASE 1"/>
    <property type="match status" value="1"/>
</dbReference>
<evidence type="ECO:0000256" key="4">
    <source>
        <dbReference type="ARBA" id="ARBA00023239"/>
    </source>
</evidence>
<dbReference type="InterPro" id="IPR001509">
    <property type="entry name" value="Epimerase_deHydtase"/>
</dbReference>
<evidence type="ECO:0000256" key="1">
    <source>
        <dbReference type="ARBA" id="ARBA00001911"/>
    </source>
</evidence>
<evidence type="ECO:0000313" key="7">
    <source>
        <dbReference type="Proteomes" id="UP001228044"/>
    </source>
</evidence>
<name>A0ABT8DVM6_9BURK</name>